<name>A0A645GDI6_9ZZZZ</name>
<gene>
    <name evidence="1" type="ORF">SDC9_169275</name>
</gene>
<organism evidence="1">
    <name type="scientific">bioreactor metagenome</name>
    <dbReference type="NCBI Taxonomy" id="1076179"/>
    <lineage>
        <taxon>unclassified sequences</taxon>
        <taxon>metagenomes</taxon>
        <taxon>ecological metagenomes</taxon>
    </lineage>
</organism>
<dbReference type="EMBL" id="VSSQ01069980">
    <property type="protein sequence ID" value="MPN21893.1"/>
    <property type="molecule type" value="Genomic_DNA"/>
</dbReference>
<evidence type="ECO:0000313" key="1">
    <source>
        <dbReference type="EMBL" id="MPN21893.1"/>
    </source>
</evidence>
<comment type="caution">
    <text evidence="1">The sequence shown here is derived from an EMBL/GenBank/DDBJ whole genome shotgun (WGS) entry which is preliminary data.</text>
</comment>
<sequence>MRDHGELDHASGIMNRHRGDAVAERLNQGGILFFGRFAQLNPDALAFQFTQAQPLKMTPVFELFTGFAQMILFLDDRFPVVLAFVGQLVELAAAGQFPRRRRRTRTQDADQPVKPPQLRRRLLAIHGIGDSFGGHFHHAELAQCGERRVLVGGQRQQQHFFHCHDHAATSCILRLAILLRTTAAVLSSPMEI</sequence>
<protein>
    <submittedName>
        <fullName evidence="1">Uncharacterized protein</fullName>
    </submittedName>
</protein>
<dbReference type="AlphaFoldDB" id="A0A645GDI6"/>
<proteinExistence type="predicted"/>
<reference evidence="1" key="1">
    <citation type="submission" date="2019-08" db="EMBL/GenBank/DDBJ databases">
        <authorList>
            <person name="Kucharzyk K."/>
            <person name="Murdoch R.W."/>
            <person name="Higgins S."/>
            <person name="Loffler F."/>
        </authorList>
    </citation>
    <scope>NUCLEOTIDE SEQUENCE</scope>
</reference>
<accession>A0A645GDI6</accession>